<keyword evidence="9" id="KW-1185">Reference proteome</keyword>
<comment type="subcellular location">
    <subcellularLocation>
        <location evidence="1">Membrane</location>
        <topology evidence="1">Multi-pass membrane protein</topology>
    </subcellularLocation>
</comment>
<dbReference type="Proteomes" id="UP000192223">
    <property type="component" value="Unplaced"/>
</dbReference>
<keyword evidence="4" id="KW-0067">ATP-binding</keyword>
<dbReference type="PANTHER" id="PTHR43038:SF2">
    <property type="entry name" value="RH61964P"/>
    <property type="match status" value="1"/>
</dbReference>
<feature type="transmembrane region" description="Helical" evidence="7">
    <location>
        <begin position="515"/>
        <end position="536"/>
    </location>
</feature>
<evidence type="ECO:0000256" key="6">
    <source>
        <dbReference type="ARBA" id="ARBA00023136"/>
    </source>
</evidence>
<dbReference type="OrthoDB" id="10255969at2759"/>
<dbReference type="PROSITE" id="PS00211">
    <property type="entry name" value="ABC_TRANSPORTER_1"/>
    <property type="match status" value="1"/>
</dbReference>
<dbReference type="GeneID" id="108737676"/>
<dbReference type="InterPro" id="IPR027417">
    <property type="entry name" value="P-loop_NTPase"/>
</dbReference>
<proteinExistence type="predicted"/>
<dbReference type="InParanoid" id="A0A7F5REW8"/>
<keyword evidence="3" id="KW-0547">Nucleotide-binding</keyword>
<evidence type="ECO:0000256" key="4">
    <source>
        <dbReference type="ARBA" id="ARBA00022840"/>
    </source>
</evidence>
<evidence type="ECO:0000256" key="3">
    <source>
        <dbReference type="ARBA" id="ARBA00022741"/>
    </source>
</evidence>
<dbReference type="InterPro" id="IPR003439">
    <property type="entry name" value="ABC_transporter-like_ATP-bd"/>
</dbReference>
<keyword evidence="6 7" id="KW-0472">Membrane</keyword>
<dbReference type="InterPro" id="IPR017871">
    <property type="entry name" value="ABC_transporter-like_CS"/>
</dbReference>
<dbReference type="Pfam" id="PF12698">
    <property type="entry name" value="ABC2_membrane_3"/>
    <property type="match status" value="1"/>
</dbReference>
<keyword evidence="2 7" id="KW-0812">Transmembrane</keyword>
<dbReference type="RefSeq" id="XP_025834529.1">
    <property type="nucleotide sequence ID" value="XM_025978744.1"/>
</dbReference>
<dbReference type="GO" id="GO:0140359">
    <property type="term" value="F:ABC-type transporter activity"/>
    <property type="evidence" value="ECO:0007669"/>
    <property type="project" value="InterPro"/>
</dbReference>
<dbReference type="GO" id="GO:0016020">
    <property type="term" value="C:membrane"/>
    <property type="evidence" value="ECO:0007669"/>
    <property type="project" value="UniProtKB-SubCell"/>
</dbReference>
<dbReference type="PROSITE" id="PS50893">
    <property type="entry name" value="ABC_TRANSPORTER_2"/>
    <property type="match status" value="1"/>
</dbReference>
<evidence type="ECO:0000313" key="10">
    <source>
        <dbReference type="RefSeq" id="XP_025834529.1"/>
    </source>
</evidence>
<dbReference type="Gene3D" id="3.40.50.300">
    <property type="entry name" value="P-loop containing nucleotide triphosphate hydrolases"/>
    <property type="match status" value="1"/>
</dbReference>
<feature type="transmembrane region" description="Helical" evidence="7">
    <location>
        <begin position="457"/>
        <end position="481"/>
    </location>
</feature>
<accession>A0A7F5REW8</accession>
<dbReference type="AlphaFoldDB" id="A0A7F5REW8"/>
<gene>
    <name evidence="10" type="primary">LOC108737676</name>
</gene>
<evidence type="ECO:0000256" key="2">
    <source>
        <dbReference type="ARBA" id="ARBA00022692"/>
    </source>
</evidence>
<feature type="transmembrane region" description="Helical" evidence="7">
    <location>
        <begin position="320"/>
        <end position="341"/>
    </location>
</feature>
<sequence>MDKENTCVYVKHACKSYGAKQVLNNFSMTVPKGVIYGLLGASGCGKTTLLSCIVGRKKIESGEVWVLGGTPGTPGSKVPGPKIGYMPQDVALVAEFTIRDALFYFGRVFRMQDKDIESRLNELTVLLDLPPQNRYVGDCSGGQQRRVSFAVALLNNPQLLILDEPTVGLDPVLRDRIWNYLVELAEDRQVTIIITTHYIEETRQAHKIGLMREGRLLAEESPSKLLRDFGTETLEEVFLILSQKQSEGKLEQFQNNLNNHDINGIYPADSEANSINSIGVSSTNLVSQKRKKKYVAPKLFNTFRLKALFDKNWKQFHRNVSGLMFMIFFPCLQMCAFLTAVGGDIKNINIAIVNEENNFSPCKDYLVNETAIYNASEDLCEYQRLGCRFLEAVNTSMMHHIYYNDIDSAIHDIKRGKVTGALHIHKNFSYALEQKVQNAGNMTDEELEDTQIMKGGLVVITVLIFLQGLCGISYGFLISVFCSDHNSANILSTGVFYPMILTCGLVWPIESMPTVLRWISLCLPFTVPILSVRNVLKKGWGMTHLHVLNGVGLEILWCVILGTISAYQLKKRR</sequence>
<evidence type="ECO:0000313" key="9">
    <source>
        <dbReference type="Proteomes" id="UP000192223"/>
    </source>
</evidence>
<dbReference type="CDD" id="cd03230">
    <property type="entry name" value="ABC_DR_subfamily_A"/>
    <property type="match status" value="1"/>
</dbReference>
<feature type="transmembrane region" description="Helical" evidence="7">
    <location>
        <begin position="548"/>
        <end position="569"/>
    </location>
</feature>
<keyword evidence="5 7" id="KW-1133">Transmembrane helix</keyword>
<evidence type="ECO:0000256" key="7">
    <source>
        <dbReference type="SAM" id="Phobius"/>
    </source>
</evidence>
<name>A0A7F5REW8_AGRPL</name>
<evidence type="ECO:0000256" key="1">
    <source>
        <dbReference type="ARBA" id="ARBA00004141"/>
    </source>
</evidence>
<dbReference type="InterPro" id="IPR013525">
    <property type="entry name" value="ABC2_TM"/>
</dbReference>
<feature type="domain" description="ABC transporter" evidence="8">
    <location>
        <begin position="8"/>
        <end position="238"/>
    </location>
</feature>
<dbReference type="Pfam" id="PF00005">
    <property type="entry name" value="ABC_tran"/>
    <property type="match status" value="1"/>
</dbReference>
<dbReference type="GO" id="GO:0005524">
    <property type="term" value="F:ATP binding"/>
    <property type="evidence" value="ECO:0007669"/>
    <property type="project" value="UniProtKB-KW"/>
</dbReference>
<dbReference type="SUPFAM" id="SSF52540">
    <property type="entry name" value="P-loop containing nucleoside triphosphate hydrolases"/>
    <property type="match status" value="1"/>
</dbReference>
<dbReference type="KEGG" id="apln:108737676"/>
<dbReference type="InterPro" id="IPR003593">
    <property type="entry name" value="AAA+_ATPase"/>
</dbReference>
<dbReference type="GO" id="GO:0016887">
    <property type="term" value="F:ATP hydrolysis activity"/>
    <property type="evidence" value="ECO:0007669"/>
    <property type="project" value="InterPro"/>
</dbReference>
<organism evidence="9 10">
    <name type="scientific">Agrilus planipennis</name>
    <name type="common">Emerald ash borer</name>
    <name type="synonym">Agrilus marcopoli</name>
    <dbReference type="NCBI Taxonomy" id="224129"/>
    <lineage>
        <taxon>Eukaryota</taxon>
        <taxon>Metazoa</taxon>
        <taxon>Ecdysozoa</taxon>
        <taxon>Arthropoda</taxon>
        <taxon>Hexapoda</taxon>
        <taxon>Insecta</taxon>
        <taxon>Pterygota</taxon>
        <taxon>Neoptera</taxon>
        <taxon>Endopterygota</taxon>
        <taxon>Coleoptera</taxon>
        <taxon>Polyphaga</taxon>
        <taxon>Elateriformia</taxon>
        <taxon>Buprestoidea</taxon>
        <taxon>Buprestidae</taxon>
        <taxon>Agrilinae</taxon>
        <taxon>Agrilus</taxon>
    </lineage>
</organism>
<protein>
    <submittedName>
        <fullName evidence="10">ABC transporter G family member 20</fullName>
    </submittedName>
</protein>
<dbReference type="PANTHER" id="PTHR43038">
    <property type="entry name" value="ATP-BINDING CASSETTE, SUB-FAMILY H, MEMBER 1"/>
    <property type="match status" value="1"/>
</dbReference>
<feature type="transmembrane region" description="Helical" evidence="7">
    <location>
        <begin position="487"/>
        <end position="508"/>
    </location>
</feature>
<reference evidence="10" key="1">
    <citation type="submission" date="2025-08" db="UniProtKB">
        <authorList>
            <consortium name="RefSeq"/>
        </authorList>
    </citation>
    <scope>IDENTIFICATION</scope>
    <source>
        <tissue evidence="10">Entire body</tissue>
    </source>
</reference>
<evidence type="ECO:0000256" key="5">
    <source>
        <dbReference type="ARBA" id="ARBA00022989"/>
    </source>
</evidence>
<evidence type="ECO:0000259" key="8">
    <source>
        <dbReference type="PROSITE" id="PS50893"/>
    </source>
</evidence>
<dbReference type="SMART" id="SM00382">
    <property type="entry name" value="AAA"/>
    <property type="match status" value="1"/>
</dbReference>